<comment type="caution">
    <text evidence="2">The sequence shown here is derived from an EMBL/GenBank/DDBJ whole genome shotgun (WGS) entry which is preliminary data.</text>
</comment>
<evidence type="ECO:0000313" key="2">
    <source>
        <dbReference type="EMBL" id="CAD6270475.1"/>
    </source>
</evidence>
<protein>
    <submittedName>
        <fullName evidence="2">Uncharacterized protein</fullName>
    </submittedName>
</protein>
<dbReference type="AlphaFoldDB" id="A0A811RKB6"/>
<reference evidence="2" key="1">
    <citation type="submission" date="2020-10" db="EMBL/GenBank/DDBJ databases">
        <authorList>
            <person name="Han B."/>
            <person name="Lu T."/>
            <person name="Zhao Q."/>
            <person name="Huang X."/>
            <person name="Zhao Y."/>
        </authorList>
    </citation>
    <scope>NUCLEOTIDE SEQUENCE</scope>
</reference>
<feature type="compositionally biased region" description="Low complexity" evidence="1">
    <location>
        <begin position="220"/>
        <end position="237"/>
    </location>
</feature>
<dbReference type="Proteomes" id="UP000604825">
    <property type="component" value="Unassembled WGS sequence"/>
</dbReference>
<evidence type="ECO:0000256" key="1">
    <source>
        <dbReference type="SAM" id="MobiDB-lite"/>
    </source>
</evidence>
<keyword evidence="3" id="KW-1185">Reference proteome</keyword>
<feature type="region of interest" description="Disordered" evidence="1">
    <location>
        <begin position="197"/>
        <end position="247"/>
    </location>
</feature>
<gene>
    <name evidence="2" type="ORF">NCGR_LOCUS53767</name>
</gene>
<dbReference type="EMBL" id="CAJGYO010000015">
    <property type="protein sequence ID" value="CAD6270475.1"/>
    <property type="molecule type" value="Genomic_DNA"/>
</dbReference>
<accession>A0A811RKB6</accession>
<organism evidence="2 3">
    <name type="scientific">Miscanthus lutarioriparius</name>
    <dbReference type="NCBI Taxonomy" id="422564"/>
    <lineage>
        <taxon>Eukaryota</taxon>
        <taxon>Viridiplantae</taxon>
        <taxon>Streptophyta</taxon>
        <taxon>Embryophyta</taxon>
        <taxon>Tracheophyta</taxon>
        <taxon>Spermatophyta</taxon>
        <taxon>Magnoliopsida</taxon>
        <taxon>Liliopsida</taxon>
        <taxon>Poales</taxon>
        <taxon>Poaceae</taxon>
        <taxon>PACMAD clade</taxon>
        <taxon>Panicoideae</taxon>
        <taxon>Andropogonodae</taxon>
        <taxon>Andropogoneae</taxon>
        <taxon>Saccharinae</taxon>
        <taxon>Miscanthus</taxon>
    </lineage>
</organism>
<name>A0A811RKB6_9POAL</name>
<evidence type="ECO:0000313" key="3">
    <source>
        <dbReference type="Proteomes" id="UP000604825"/>
    </source>
</evidence>
<sequence>MADCFPPESDDLHRRWLPREIFADIGIVDPEAAAAVVVTEPTPEAATAAAAVEELAAQLAGILGGGSKVWPLAPPPPPAPPAAAAAPRHGAKVCGLEGSVVVSCGATNGGGAGAGAVSWPFLPYPQLQWQVGSSLVNHGGVLDYPVLPPALPCHVPPPANLRGGTGVFLPRVEAYRYAPATPPATAKGGAWAGAAAKPWAAGTASRPATGKKQQPQTEHATPTKQQQPQQATGASQALALPQDWRYR</sequence>
<proteinExistence type="predicted"/>